<comment type="subcellular location">
    <subcellularLocation>
        <location evidence="1">Nucleus</location>
    </subcellularLocation>
</comment>
<keyword evidence="4" id="KW-0820">tRNA-binding</keyword>
<gene>
    <name evidence="14" type="ORF">HNAJ_LOCUS149</name>
</gene>
<dbReference type="PROSITE" id="PS01153">
    <property type="entry name" value="NOL1_NOP2_SUN"/>
    <property type="match status" value="1"/>
</dbReference>
<proteinExistence type="inferred from homology"/>
<evidence type="ECO:0000256" key="12">
    <source>
        <dbReference type="SAM" id="MobiDB-lite"/>
    </source>
</evidence>
<reference evidence="14 15" key="2">
    <citation type="submission" date="2018-11" db="EMBL/GenBank/DDBJ databases">
        <authorList>
            <consortium name="Pathogen Informatics"/>
        </authorList>
    </citation>
    <scope>NUCLEOTIDE SEQUENCE [LARGE SCALE GENOMIC DNA]</scope>
</reference>
<dbReference type="OrthoDB" id="6093671at2759"/>
<dbReference type="InterPro" id="IPR049560">
    <property type="entry name" value="MeTrfase_RsmB-F_NOP2_cat"/>
</dbReference>
<comment type="similarity">
    <text evidence="2 11">Belongs to the class I-like SAM-binding methyltransferase superfamily. RsmB/NOP family.</text>
</comment>
<dbReference type="InterPro" id="IPR029063">
    <property type="entry name" value="SAM-dependent_MTases_sf"/>
</dbReference>
<dbReference type="GO" id="GO:0005737">
    <property type="term" value="C:cytoplasm"/>
    <property type="evidence" value="ECO:0007669"/>
    <property type="project" value="TreeGrafter"/>
</dbReference>
<evidence type="ECO:0000256" key="7">
    <source>
        <dbReference type="ARBA" id="ARBA00022691"/>
    </source>
</evidence>
<protein>
    <recommendedName>
        <fullName evidence="3">tRNA (cytosine(34)-C(5))-methyltransferase</fullName>
        <ecNumber evidence="3">2.1.1.203</ecNumber>
    </recommendedName>
</protein>
<dbReference type="GO" id="GO:0000049">
    <property type="term" value="F:tRNA binding"/>
    <property type="evidence" value="ECO:0007669"/>
    <property type="project" value="UniProtKB-KW"/>
</dbReference>
<dbReference type="Pfam" id="PF01189">
    <property type="entry name" value="Methyltr_RsmB-F"/>
    <property type="match status" value="1"/>
</dbReference>
<evidence type="ECO:0000256" key="10">
    <source>
        <dbReference type="ARBA" id="ARBA00023242"/>
    </source>
</evidence>
<keyword evidence="10" id="KW-0539">Nucleus</keyword>
<accession>A0A0R3T039</accession>
<evidence type="ECO:0000256" key="8">
    <source>
        <dbReference type="ARBA" id="ARBA00022694"/>
    </source>
</evidence>
<keyword evidence="8" id="KW-0819">tRNA processing</keyword>
<evidence type="ECO:0000256" key="2">
    <source>
        <dbReference type="ARBA" id="ARBA00007494"/>
    </source>
</evidence>
<dbReference type="WBParaSite" id="HNAJ_0000014801-mRNA-1">
    <property type="protein sequence ID" value="HNAJ_0000014801-mRNA-1"/>
    <property type="gene ID" value="HNAJ_0000014801"/>
</dbReference>
<evidence type="ECO:0000256" key="3">
    <source>
        <dbReference type="ARBA" id="ARBA00012629"/>
    </source>
</evidence>
<feature type="region of interest" description="Disordered" evidence="12">
    <location>
        <begin position="451"/>
        <end position="474"/>
    </location>
</feature>
<reference evidence="16" key="1">
    <citation type="submission" date="2017-02" db="UniProtKB">
        <authorList>
            <consortium name="WormBaseParasite"/>
        </authorList>
    </citation>
    <scope>IDENTIFICATION</scope>
</reference>
<dbReference type="InterPro" id="IPR057286">
    <property type="entry name" value="PUA_NSUN2"/>
</dbReference>
<feature type="binding site" evidence="11">
    <location>
        <position position="256"/>
    </location>
    <ligand>
        <name>S-adenosyl-L-methionine</name>
        <dbReference type="ChEBI" id="CHEBI:59789"/>
    </ligand>
</feature>
<dbReference type="GO" id="GO:0005634">
    <property type="term" value="C:nucleus"/>
    <property type="evidence" value="ECO:0007669"/>
    <property type="project" value="UniProtKB-SubCell"/>
</dbReference>
<keyword evidence="7 11" id="KW-0949">S-adenosyl-L-methionine</keyword>
<dbReference type="InterPro" id="IPR001678">
    <property type="entry name" value="MeTrfase_RsmB-F_NOP2_dom"/>
</dbReference>
<dbReference type="SUPFAM" id="SSF53335">
    <property type="entry name" value="S-adenosyl-L-methionine-dependent methyltransferases"/>
    <property type="match status" value="1"/>
</dbReference>
<dbReference type="AlphaFoldDB" id="A0A0R3T039"/>
<dbReference type="InterPro" id="IPR023270">
    <property type="entry name" value="RCMT_NCL1"/>
</dbReference>
<feature type="active site" description="Nucleophile" evidence="11">
    <location>
        <position position="317"/>
    </location>
</feature>
<evidence type="ECO:0000256" key="11">
    <source>
        <dbReference type="PROSITE-ProRule" id="PRU01023"/>
    </source>
</evidence>
<dbReference type="InterPro" id="IPR018314">
    <property type="entry name" value="RsmB/NOL1/NOP2-like_CS"/>
</dbReference>
<evidence type="ECO:0000313" key="15">
    <source>
        <dbReference type="Proteomes" id="UP000278807"/>
    </source>
</evidence>
<name>A0A0R3T039_RODNA</name>
<dbReference type="STRING" id="102285.A0A0R3T039"/>
<dbReference type="Gene3D" id="3.40.50.150">
    <property type="entry name" value="Vaccinia Virus protein VP39"/>
    <property type="match status" value="1"/>
</dbReference>
<dbReference type="PRINTS" id="PR02008">
    <property type="entry name" value="RCMTFAMILY"/>
</dbReference>
<dbReference type="PRINTS" id="PR02011">
    <property type="entry name" value="RCMTNCL1"/>
</dbReference>
<feature type="domain" description="SAM-dependent MTase RsmB/NOP-type" evidence="13">
    <location>
        <begin position="42"/>
        <end position="432"/>
    </location>
</feature>
<evidence type="ECO:0000256" key="9">
    <source>
        <dbReference type="ARBA" id="ARBA00022884"/>
    </source>
</evidence>
<dbReference type="PANTHER" id="PTHR22808">
    <property type="entry name" value="NCL1 YEAST -RELATED NOL1/NOP2/FMU SUN DOMAIN-CONTAINING"/>
    <property type="match status" value="1"/>
</dbReference>
<dbReference type="Pfam" id="PF25376">
    <property type="entry name" value="Pre-PUA_NSUN2"/>
    <property type="match status" value="1"/>
</dbReference>
<dbReference type="InterPro" id="IPR057285">
    <property type="entry name" value="Pre-PUA_NSUN2"/>
</dbReference>
<dbReference type="PROSITE" id="PS51686">
    <property type="entry name" value="SAM_MT_RSMB_NOP"/>
    <property type="match status" value="1"/>
</dbReference>
<feature type="binding site" evidence="11">
    <location>
        <position position="200"/>
    </location>
    <ligand>
        <name>S-adenosyl-L-methionine</name>
        <dbReference type="ChEBI" id="CHEBI:59789"/>
    </ligand>
</feature>
<evidence type="ECO:0000256" key="5">
    <source>
        <dbReference type="ARBA" id="ARBA00022603"/>
    </source>
</evidence>
<evidence type="ECO:0000259" key="13">
    <source>
        <dbReference type="PROSITE" id="PS51686"/>
    </source>
</evidence>
<dbReference type="GO" id="GO:0030488">
    <property type="term" value="P:tRNA methylation"/>
    <property type="evidence" value="ECO:0007669"/>
    <property type="project" value="TreeGrafter"/>
</dbReference>
<keyword evidence="15" id="KW-1185">Reference proteome</keyword>
<organism evidence="16">
    <name type="scientific">Rodentolepis nana</name>
    <name type="common">Dwarf tapeworm</name>
    <name type="synonym">Hymenolepis nana</name>
    <dbReference type="NCBI Taxonomy" id="102285"/>
    <lineage>
        <taxon>Eukaryota</taxon>
        <taxon>Metazoa</taxon>
        <taxon>Spiralia</taxon>
        <taxon>Lophotrochozoa</taxon>
        <taxon>Platyhelminthes</taxon>
        <taxon>Cestoda</taxon>
        <taxon>Eucestoda</taxon>
        <taxon>Cyclophyllidea</taxon>
        <taxon>Hymenolepididae</taxon>
        <taxon>Rodentolepis</taxon>
    </lineage>
</organism>
<sequence length="746" mass="84720">MGRRRGCRFGAKALGSFDLSNPTFVSYYKNQLQLNDGELEQFINVMKTTLPVTFRITGFRQQNKDLLSLLQENYLHSLFERTLNDSGDEISVVPLKWYPGETAYQINSTRLAIRKTPELKELQKFLVTENEAGNLSRQEAVSMLPPLVLGIKEHHSVLDLCAAPGSKSAQLVELLHADAESKSIHGDQYSEPSGIIVANDLDRQRCFMMIHQVKRLQSPCVILTEEDASVYPRFFVDCPENPDEFRQLYFDRILADVPCSGDGTLRKNPDLWSRWTPKLARGQHDLQKRILKRGLELLRIPASTDETDLPRLVYSTCSLNPIEDEAVVAAILNACKGAVRLIEPDLMCLPGSEAAKNGGFVARSGLKSWKVLLGSDKWYEKLDDVPDRERNSLQPSLFPPENIGELNLELCRRVLPHDQNTGGFFIAVFEKVADLPWMNSKPKVLKKNFVPAGNGTETRVSDESESNPSNAKKARMLTNQQRDEDFVFVDPETDKDWPIIRSYYGIDDESDGKSKCLFHLNPAQILYRVSKVGEPIRRRNLYYTNNLVKRVIQANSDNGVVHIVSGGVKLFAVSSDKQFEGYRLLHDGINLATAFLPQIPRELKQHPPQLCHRRISLSLSEREDLLLLLKEEMPLAKKFSEAVQNQWEKLSIGPVIIDYDPESPADPNLCEEIKNANLRPRCRIAFSGWRGVRSLRHYIDRHERVHIMRLCGLDASIPVIMGRSERIEVREEVVEKSELGEVEQNL</sequence>
<dbReference type="InterPro" id="IPR023267">
    <property type="entry name" value="RCMT"/>
</dbReference>
<evidence type="ECO:0000313" key="16">
    <source>
        <dbReference type="WBParaSite" id="HNAJ_0000014801-mRNA-1"/>
    </source>
</evidence>
<keyword evidence="5 11" id="KW-0489">Methyltransferase</keyword>
<dbReference type="EMBL" id="UZAE01000032">
    <property type="protein sequence ID" value="VDN96008.1"/>
    <property type="molecule type" value="Genomic_DNA"/>
</dbReference>
<dbReference type="Pfam" id="PF25378">
    <property type="entry name" value="PUA_NSUN2"/>
    <property type="match status" value="1"/>
</dbReference>
<feature type="binding site" evidence="11">
    <location>
        <begin position="161"/>
        <end position="167"/>
    </location>
    <ligand>
        <name>S-adenosyl-L-methionine</name>
        <dbReference type="ChEBI" id="CHEBI:59789"/>
    </ligand>
</feature>
<dbReference type="EC" id="2.1.1.203" evidence="3"/>
<evidence type="ECO:0000313" key="14">
    <source>
        <dbReference type="EMBL" id="VDN96008.1"/>
    </source>
</evidence>
<dbReference type="Proteomes" id="UP000278807">
    <property type="component" value="Unassembled WGS sequence"/>
</dbReference>
<dbReference type="GO" id="GO:0016428">
    <property type="term" value="F:tRNA (cytidine-5-)-methyltransferase activity"/>
    <property type="evidence" value="ECO:0007669"/>
    <property type="project" value="InterPro"/>
</dbReference>
<evidence type="ECO:0000256" key="6">
    <source>
        <dbReference type="ARBA" id="ARBA00022679"/>
    </source>
</evidence>
<dbReference type="PANTHER" id="PTHR22808:SF1">
    <property type="entry name" value="RNA CYTOSINE-C(5)-METHYLTRANSFERASE NSUN2-RELATED"/>
    <property type="match status" value="1"/>
</dbReference>
<keyword evidence="9 11" id="KW-0694">RNA-binding</keyword>
<feature type="binding site" evidence="11">
    <location>
        <position position="227"/>
    </location>
    <ligand>
        <name>S-adenosyl-L-methionine</name>
        <dbReference type="ChEBI" id="CHEBI:59789"/>
    </ligand>
</feature>
<keyword evidence="6 11" id="KW-0808">Transferase</keyword>
<evidence type="ECO:0000256" key="4">
    <source>
        <dbReference type="ARBA" id="ARBA00022555"/>
    </source>
</evidence>
<evidence type="ECO:0000256" key="1">
    <source>
        <dbReference type="ARBA" id="ARBA00004123"/>
    </source>
</evidence>